<reference evidence="3 4" key="1">
    <citation type="journal article" date="2019" name="Int. J. Syst. Evol. Microbiol.">
        <title>The Global Catalogue of Microorganisms (GCM) 10K type strain sequencing project: providing services to taxonomists for standard genome sequencing and annotation.</title>
        <authorList>
            <consortium name="The Broad Institute Genomics Platform"/>
            <consortium name="The Broad Institute Genome Sequencing Center for Infectious Disease"/>
            <person name="Wu L."/>
            <person name="Ma J."/>
        </authorList>
    </citation>
    <scope>NUCLEOTIDE SEQUENCE [LARGE SCALE GENOMIC DNA]</scope>
    <source>
        <strain evidence="3 4">CGMCC 1.12563</strain>
    </source>
</reference>
<comment type="caution">
    <text evidence="3">The sequence shown here is derived from an EMBL/GenBank/DDBJ whole genome shotgun (WGS) entry which is preliminary data.</text>
</comment>
<proteinExistence type="predicted"/>
<evidence type="ECO:0000259" key="2">
    <source>
        <dbReference type="Pfam" id="PF25213"/>
    </source>
</evidence>
<feature type="domain" description="HVO-A0261-like N-terminal" evidence="2">
    <location>
        <begin position="2"/>
        <end position="83"/>
    </location>
</feature>
<dbReference type="Pfam" id="PF08350">
    <property type="entry name" value="FilR1_middle"/>
    <property type="match status" value="1"/>
</dbReference>
<feature type="domain" description="Methanogenesis regulatory protein FilR1 middle" evidence="1">
    <location>
        <begin position="116"/>
        <end position="243"/>
    </location>
</feature>
<dbReference type="EMBL" id="JBHUDC010000008">
    <property type="protein sequence ID" value="MFD1514591.1"/>
    <property type="molecule type" value="Genomic_DNA"/>
</dbReference>
<keyword evidence="4" id="KW-1185">Reference proteome</keyword>
<gene>
    <name evidence="3" type="ORF">ACFSBT_15020</name>
</gene>
<dbReference type="Gene3D" id="1.10.10.10">
    <property type="entry name" value="Winged helix-like DNA-binding domain superfamily/Winged helix DNA-binding domain"/>
    <property type="match status" value="1"/>
</dbReference>
<evidence type="ECO:0000259" key="1">
    <source>
        <dbReference type="Pfam" id="PF08350"/>
    </source>
</evidence>
<organism evidence="3 4">
    <name type="scientific">Halomarina rubra</name>
    <dbReference type="NCBI Taxonomy" id="2071873"/>
    <lineage>
        <taxon>Archaea</taxon>
        <taxon>Methanobacteriati</taxon>
        <taxon>Methanobacteriota</taxon>
        <taxon>Stenosarchaea group</taxon>
        <taxon>Halobacteria</taxon>
        <taxon>Halobacteriales</taxon>
        <taxon>Natronomonadaceae</taxon>
        <taxon>Halomarina</taxon>
    </lineage>
</organism>
<dbReference type="InterPro" id="IPR036388">
    <property type="entry name" value="WH-like_DNA-bd_sf"/>
</dbReference>
<dbReference type="SUPFAM" id="SSF46785">
    <property type="entry name" value="Winged helix' DNA-binding domain"/>
    <property type="match status" value="1"/>
</dbReference>
<name>A0ABD6AYU0_9EURY</name>
<sequence length="252" mass="27559">MDGVERLVRLVRRSPVLAALREGPLDRRDLEQRLGVSKPTVLRATGLLDEFGLVERVGGRFRLTAKGAVVAEALARFRRIERAATRLGPFLATTDYEVAVEHFADATVTTRQPGDPYRPVRRFMSLVESTGRLRGFDVATVAPGNVDRLYERIVDGMETDVCYPEGLVETIVESAPEQSAAAAASGNLTLRVVDDLPCGLALFDERVGLGGYDPETGTLAAFVDTDDPDAYAWGEREFERYRAAATVVVGEE</sequence>
<evidence type="ECO:0000313" key="4">
    <source>
        <dbReference type="Proteomes" id="UP001597187"/>
    </source>
</evidence>
<evidence type="ECO:0000313" key="3">
    <source>
        <dbReference type="EMBL" id="MFD1514591.1"/>
    </source>
</evidence>
<dbReference type="InterPro" id="IPR057527">
    <property type="entry name" value="HVO_A0261-like_N"/>
</dbReference>
<accession>A0ABD6AYU0</accession>
<dbReference type="Pfam" id="PF25213">
    <property type="entry name" value="HVO_A0261_N"/>
    <property type="match status" value="1"/>
</dbReference>
<dbReference type="InterPro" id="IPR036390">
    <property type="entry name" value="WH_DNA-bd_sf"/>
</dbReference>
<dbReference type="Proteomes" id="UP001597187">
    <property type="component" value="Unassembled WGS sequence"/>
</dbReference>
<dbReference type="InterPro" id="IPR013561">
    <property type="entry name" value="FilR1_middle_dom"/>
</dbReference>
<protein>
    <submittedName>
        <fullName evidence="3">Helix-turn-helix transcriptional regulator</fullName>
    </submittedName>
</protein>
<dbReference type="RefSeq" id="WP_250874533.1">
    <property type="nucleotide sequence ID" value="NZ_JALXFV010000008.1"/>
</dbReference>
<dbReference type="AlphaFoldDB" id="A0ABD6AYU0"/>